<feature type="domain" description="Nudix hydrolase" evidence="1">
    <location>
        <begin position="28"/>
        <end position="167"/>
    </location>
</feature>
<dbReference type="CDD" id="cd04692">
    <property type="entry name" value="NUDIX_Hydrolase"/>
    <property type="match status" value="1"/>
</dbReference>
<gene>
    <name evidence="2" type="ORF">ACFQ2J_00515</name>
</gene>
<accession>A0ABW3KZB8</accession>
<dbReference type="Proteomes" id="UP001596990">
    <property type="component" value="Unassembled WGS sequence"/>
</dbReference>
<keyword evidence="3" id="KW-1185">Reference proteome</keyword>
<dbReference type="PANTHER" id="PTHR10885:SF0">
    <property type="entry name" value="ISOPENTENYL-DIPHOSPHATE DELTA-ISOMERASE"/>
    <property type="match status" value="1"/>
</dbReference>
<dbReference type="SUPFAM" id="SSF55811">
    <property type="entry name" value="Nudix"/>
    <property type="match status" value="1"/>
</dbReference>
<evidence type="ECO:0000313" key="3">
    <source>
        <dbReference type="Proteomes" id="UP001596990"/>
    </source>
</evidence>
<comment type="caution">
    <text evidence="2">The sequence shown here is derived from an EMBL/GenBank/DDBJ whole genome shotgun (WGS) entry which is preliminary data.</text>
</comment>
<dbReference type="InterPro" id="IPR000086">
    <property type="entry name" value="NUDIX_hydrolase_dom"/>
</dbReference>
<dbReference type="PROSITE" id="PS51462">
    <property type="entry name" value="NUDIX"/>
    <property type="match status" value="1"/>
</dbReference>
<dbReference type="RefSeq" id="WP_386055581.1">
    <property type="nucleotide sequence ID" value="NZ_JBHTKL010000001.1"/>
</dbReference>
<dbReference type="InterPro" id="IPR015797">
    <property type="entry name" value="NUDIX_hydrolase-like_dom_sf"/>
</dbReference>
<organism evidence="2 3">
    <name type="scientific">Thalassobacillus hwangdonensis</name>
    <dbReference type="NCBI Taxonomy" id="546108"/>
    <lineage>
        <taxon>Bacteria</taxon>
        <taxon>Bacillati</taxon>
        <taxon>Bacillota</taxon>
        <taxon>Bacilli</taxon>
        <taxon>Bacillales</taxon>
        <taxon>Bacillaceae</taxon>
        <taxon>Thalassobacillus</taxon>
    </lineage>
</organism>
<dbReference type="EMBL" id="JBHTKL010000001">
    <property type="protein sequence ID" value="MFD1017663.1"/>
    <property type="molecule type" value="Genomic_DNA"/>
</dbReference>
<proteinExistence type="predicted"/>
<dbReference type="Gene3D" id="3.90.79.10">
    <property type="entry name" value="Nucleoside Triphosphate Pyrophosphohydrolase"/>
    <property type="match status" value="1"/>
</dbReference>
<evidence type="ECO:0000313" key="2">
    <source>
        <dbReference type="EMBL" id="MFD1017663.1"/>
    </source>
</evidence>
<name>A0ABW3KZB8_9BACI</name>
<reference evidence="3" key="1">
    <citation type="journal article" date="2019" name="Int. J. Syst. Evol. Microbiol.">
        <title>The Global Catalogue of Microorganisms (GCM) 10K type strain sequencing project: providing services to taxonomists for standard genome sequencing and annotation.</title>
        <authorList>
            <consortium name="The Broad Institute Genomics Platform"/>
            <consortium name="The Broad Institute Genome Sequencing Center for Infectious Disease"/>
            <person name="Wu L."/>
            <person name="Ma J."/>
        </authorList>
    </citation>
    <scope>NUCLEOTIDE SEQUENCE [LARGE SCALE GENOMIC DNA]</scope>
    <source>
        <strain evidence="3">CCUG 56607</strain>
    </source>
</reference>
<evidence type="ECO:0000259" key="1">
    <source>
        <dbReference type="PROSITE" id="PS51462"/>
    </source>
</evidence>
<dbReference type="PANTHER" id="PTHR10885">
    <property type="entry name" value="ISOPENTENYL-DIPHOSPHATE DELTA-ISOMERASE"/>
    <property type="match status" value="1"/>
</dbReference>
<protein>
    <submittedName>
        <fullName evidence="2">NUDIX domain-containing protein</fullName>
    </submittedName>
</protein>
<sequence>MKEWIKTFDADGSYIGNRSRDEAHQRGLWHETFHCWFLSFDHGVPYIYFQLRSETKADFPGLLDITAAGHLFAEEKVEDGVREIEEELGVSVPFSDLKPCGVVKNEIIEKDFIDREFSHTFVYEHPHTFDSFHVDEAEVIGIFRATYDSFSSVCRGKSDSMPIEGFQLDDGGKKFVQKEAGLQDFVPHQHTYLEEVVDRIAQIFVIR</sequence>